<sequence length="123" mass="14423">MNEKYETSLCDALSEFDKSLDRSTSAFTPIHPVRDFEKSCVVFCMWKRILRKDERAICKLPISEARQLFCEFTVDFNNMRLPIEFYRAFPEATEFERLPSGSALRRVLEATHTRDLFAQDDDA</sequence>
<gene>
    <name evidence="1" type="ORF">BSAL_41615</name>
</gene>
<evidence type="ECO:0000313" key="1">
    <source>
        <dbReference type="EMBL" id="CUG93255.1"/>
    </source>
</evidence>
<evidence type="ECO:0000313" key="2">
    <source>
        <dbReference type="Proteomes" id="UP000051952"/>
    </source>
</evidence>
<dbReference type="AlphaFoldDB" id="A0A0S4JNX8"/>
<protein>
    <submittedName>
        <fullName evidence="1">Uncharacterized protein</fullName>
    </submittedName>
</protein>
<dbReference type="Proteomes" id="UP000051952">
    <property type="component" value="Unassembled WGS sequence"/>
</dbReference>
<proteinExistence type="predicted"/>
<reference evidence="2" key="1">
    <citation type="submission" date="2015-09" db="EMBL/GenBank/DDBJ databases">
        <authorList>
            <consortium name="Pathogen Informatics"/>
        </authorList>
    </citation>
    <scope>NUCLEOTIDE SEQUENCE [LARGE SCALE GENOMIC DNA]</scope>
    <source>
        <strain evidence="2">Lake Konstanz</strain>
    </source>
</reference>
<dbReference type="VEuPathDB" id="TriTrypDB:BSAL_41615"/>
<keyword evidence="2" id="KW-1185">Reference proteome</keyword>
<organism evidence="1 2">
    <name type="scientific">Bodo saltans</name>
    <name type="common">Flagellated protozoan</name>
    <dbReference type="NCBI Taxonomy" id="75058"/>
    <lineage>
        <taxon>Eukaryota</taxon>
        <taxon>Discoba</taxon>
        <taxon>Euglenozoa</taxon>
        <taxon>Kinetoplastea</taxon>
        <taxon>Metakinetoplastina</taxon>
        <taxon>Eubodonida</taxon>
        <taxon>Bodonidae</taxon>
        <taxon>Bodo</taxon>
    </lineage>
</organism>
<name>A0A0S4JNX8_BODSA</name>
<dbReference type="EMBL" id="CYKH01002133">
    <property type="protein sequence ID" value="CUG93255.1"/>
    <property type="molecule type" value="Genomic_DNA"/>
</dbReference>
<accession>A0A0S4JNX8</accession>